<dbReference type="FunCoup" id="A0A1X7V1F1">
    <property type="interactions" value="427"/>
</dbReference>
<dbReference type="Proteomes" id="UP000007879">
    <property type="component" value="Unassembled WGS sequence"/>
</dbReference>
<name>A0A1X7V1F1_AMPQE</name>
<feature type="domain" description="Apoptosis-antagonizing transcription factor C-terminal" evidence="3">
    <location>
        <begin position="380"/>
        <end position="465"/>
    </location>
</feature>
<sequence>MWSRRKKKAGTLAEEINSLVDPRPNYEREEEEEETAKICEGEYLEGDEEEEEEEGELNSSHFEGGYKRRLSRQEEEEDPKYGGQSISRDEMNDYDTPESSDDDILSEGEEGEEEEEGEDILSEGEGDNDETDSEEEEEEEEREVGGASSDSQEDSSDVFILPLDKGRTPAATNEDDVDKGKAVKHQLALWDGLLEGRIKLQKCLSLTNQLPQNETATKFSESGPLASTSLNQCETSLNKLMRNLLELQETLIAKSLDSAPEEEEEKEEEGGDWYEGIIEKRHKRLRCYRNKVLEKWSTRLQLASGKLTMKSYSYQSRQQSAVSNIEFALKDQAKLRKRTQLKRTQQQLVTLGKRKREGGAERDSHLNDADEEIFNDEDFYHQLLRELIQSKTSFTDNDTDQVSMGKKWLEIQSLRAKVKKKVDTKASKGRKLRYHVHQKLVGLMAPINSCNYSESARYNLFSSLFDSRKIGNSNYTDTTN</sequence>
<evidence type="ECO:0000259" key="3">
    <source>
        <dbReference type="Pfam" id="PF08164"/>
    </source>
</evidence>
<keyword evidence="6" id="KW-1185">Reference proteome</keyword>
<organism evidence="5">
    <name type="scientific">Amphimedon queenslandica</name>
    <name type="common">Sponge</name>
    <dbReference type="NCBI Taxonomy" id="400682"/>
    <lineage>
        <taxon>Eukaryota</taxon>
        <taxon>Metazoa</taxon>
        <taxon>Porifera</taxon>
        <taxon>Demospongiae</taxon>
        <taxon>Heteroscleromorpha</taxon>
        <taxon>Haplosclerida</taxon>
        <taxon>Niphatidae</taxon>
        <taxon>Amphimedon</taxon>
    </lineage>
</organism>
<dbReference type="InParanoid" id="A0A1X7V1F1"/>
<comment type="similarity">
    <text evidence="1">Belongs to the AATF family.</text>
</comment>
<reference evidence="5" key="2">
    <citation type="submission" date="2017-05" db="UniProtKB">
        <authorList>
            <consortium name="EnsemblMetazoa"/>
        </authorList>
    </citation>
    <scope>IDENTIFICATION</scope>
</reference>
<feature type="region of interest" description="Disordered" evidence="2">
    <location>
        <begin position="1"/>
        <end position="177"/>
    </location>
</feature>
<dbReference type="Pfam" id="PF08164">
    <property type="entry name" value="TRAUB"/>
    <property type="match status" value="1"/>
</dbReference>
<feature type="compositionally biased region" description="Acidic residues" evidence="2">
    <location>
        <begin position="42"/>
        <end position="56"/>
    </location>
</feature>
<accession>A0A1X7V1F1</accession>
<dbReference type="EnsemblMetazoa" id="Aqu2.1.33412_001">
    <property type="protein sequence ID" value="Aqu2.1.33412_001"/>
    <property type="gene ID" value="Aqu2.1.33412"/>
</dbReference>
<evidence type="ECO:0000313" key="5">
    <source>
        <dbReference type="EnsemblMetazoa" id="Aqu2.1.33412_001"/>
    </source>
</evidence>
<dbReference type="PANTHER" id="PTHR15565">
    <property type="entry name" value="AATF PROTEIN APOPTOSIS ANTAGONIZING TRANSCRIPTION FACTOR"/>
    <property type="match status" value="1"/>
</dbReference>
<dbReference type="InterPro" id="IPR012617">
    <property type="entry name" value="AATF_C"/>
</dbReference>
<dbReference type="eggNOG" id="KOG2773">
    <property type="taxonomic scope" value="Eukaryota"/>
</dbReference>
<feature type="domain" description="AATF leucine zipper-containing" evidence="4">
    <location>
        <begin position="176"/>
        <end position="299"/>
    </location>
</feature>
<dbReference type="InterPro" id="IPR039223">
    <property type="entry name" value="AATF/Bfr2"/>
</dbReference>
<dbReference type="Pfam" id="PF13339">
    <property type="entry name" value="AATF-Che1"/>
    <property type="match status" value="1"/>
</dbReference>
<dbReference type="EnsemblMetazoa" id="XM_003386125.2">
    <property type="protein sequence ID" value="XP_003386173.1"/>
    <property type="gene ID" value="LOC100635104"/>
</dbReference>
<proteinExistence type="inferred from homology"/>
<feature type="compositionally biased region" description="Acidic residues" evidence="2">
    <location>
        <begin position="92"/>
        <end position="142"/>
    </location>
</feature>
<dbReference type="KEGG" id="aqu:100635104"/>
<evidence type="ECO:0000256" key="2">
    <source>
        <dbReference type="SAM" id="MobiDB-lite"/>
    </source>
</evidence>
<dbReference type="GO" id="GO:0005730">
    <property type="term" value="C:nucleolus"/>
    <property type="evidence" value="ECO:0007669"/>
    <property type="project" value="TreeGrafter"/>
</dbReference>
<dbReference type="PANTHER" id="PTHR15565:SF0">
    <property type="entry name" value="PROTEIN AATF"/>
    <property type="match status" value="1"/>
</dbReference>
<gene>
    <name evidence="5" type="primary">100635104</name>
</gene>
<dbReference type="OrthoDB" id="5783963at2759"/>
<evidence type="ECO:0000256" key="1">
    <source>
        <dbReference type="ARBA" id="ARBA00008966"/>
    </source>
</evidence>
<dbReference type="InterPro" id="IPR025160">
    <property type="entry name" value="AATF"/>
</dbReference>
<evidence type="ECO:0000259" key="4">
    <source>
        <dbReference type="Pfam" id="PF13339"/>
    </source>
</evidence>
<evidence type="ECO:0008006" key="7">
    <source>
        <dbReference type="Google" id="ProtNLM"/>
    </source>
</evidence>
<dbReference type="AlphaFoldDB" id="A0A1X7V1F1"/>
<dbReference type="STRING" id="400682.A0A1X7V1F1"/>
<reference evidence="6" key="1">
    <citation type="journal article" date="2010" name="Nature">
        <title>The Amphimedon queenslandica genome and the evolution of animal complexity.</title>
        <authorList>
            <person name="Srivastava M."/>
            <person name="Simakov O."/>
            <person name="Chapman J."/>
            <person name="Fahey B."/>
            <person name="Gauthier M.E."/>
            <person name="Mitros T."/>
            <person name="Richards G.S."/>
            <person name="Conaco C."/>
            <person name="Dacre M."/>
            <person name="Hellsten U."/>
            <person name="Larroux C."/>
            <person name="Putnam N.H."/>
            <person name="Stanke M."/>
            <person name="Adamska M."/>
            <person name="Darling A."/>
            <person name="Degnan S.M."/>
            <person name="Oakley T.H."/>
            <person name="Plachetzki D.C."/>
            <person name="Zhai Y."/>
            <person name="Adamski M."/>
            <person name="Calcino A."/>
            <person name="Cummins S.F."/>
            <person name="Goodstein D.M."/>
            <person name="Harris C."/>
            <person name="Jackson D.J."/>
            <person name="Leys S.P."/>
            <person name="Shu S."/>
            <person name="Woodcroft B.J."/>
            <person name="Vervoort M."/>
            <person name="Kosik K.S."/>
            <person name="Manning G."/>
            <person name="Degnan B.M."/>
            <person name="Rokhsar D.S."/>
        </authorList>
    </citation>
    <scope>NUCLEOTIDE SEQUENCE [LARGE SCALE GENOMIC DNA]</scope>
</reference>
<evidence type="ECO:0000313" key="6">
    <source>
        <dbReference type="Proteomes" id="UP000007879"/>
    </source>
</evidence>
<protein>
    <recommendedName>
        <fullName evidence="7">Protein AATF</fullName>
    </recommendedName>
</protein>